<feature type="domain" description="Histone deacetylase" evidence="3">
    <location>
        <begin position="407"/>
        <end position="741"/>
    </location>
</feature>
<dbReference type="Gene3D" id="3.40.800.20">
    <property type="entry name" value="Histone deacetylase domain"/>
    <property type="match status" value="1"/>
</dbReference>
<feature type="repeat" description="ANK" evidence="1">
    <location>
        <begin position="139"/>
        <end position="171"/>
    </location>
</feature>
<evidence type="ECO:0000256" key="1">
    <source>
        <dbReference type="PROSITE-ProRule" id="PRU00023"/>
    </source>
</evidence>
<accession>A0A7S2R760</accession>
<dbReference type="GO" id="GO:0000118">
    <property type="term" value="C:histone deacetylase complex"/>
    <property type="evidence" value="ECO:0007669"/>
    <property type="project" value="TreeGrafter"/>
</dbReference>
<dbReference type="GO" id="GO:0040029">
    <property type="term" value="P:epigenetic regulation of gene expression"/>
    <property type="evidence" value="ECO:0007669"/>
    <property type="project" value="TreeGrafter"/>
</dbReference>
<dbReference type="SUPFAM" id="SSF48403">
    <property type="entry name" value="Ankyrin repeat"/>
    <property type="match status" value="1"/>
</dbReference>
<dbReference type="InterPro" id="IPR037138">
    <property type="entry name" value="His_deacetylse_dom_sf"/>
</dbReference>
<evidence type="ECO:0000256" key="2">
    <source>
        <dbReference type="SAM" id="MobiDB-lite"/>
    </source>
</evidence>
<organism evidence="4">
    <name type="scientific">Mucochytrium quahogii</name>
    <dbReference type="NCBI Taxonomy" id="96639"/>
    <lineage>
        <taxon>Eukaryota</taxon>
        <taxon>Sar</taxon>
        <taxon>Stramenopiles</taxon>
        <taxon>Bigyra</taxon>
        <taxon>Labyrinthulomycetes</taxon>
        <taxon>Thraustochytrida</taxon>
        <taxon>Thraustochytriidae</taxon>
        <taxon>Mucochytrium</taxon>
    </lineage>
</organism>
<evidence type="ECO:0000313" key="4">
    <source>
        <dbReference type="EMBL" id="CAD9662612.1"/>
    </source>
</evidence>
<protein>
    <recommendedName>
        <fullName evidence="3">Histone deacetylase domain-containing protein</fullName>
    </recommendedName>
</protein>
<dbReference type="Pfam" id="PF00850">
    <property type="entry name" value="Hist_deacetyl"/>
    <property type="match status" value="1"/>
</dbReference>
<feature type="region of interest" description="Disordered" evidence="2">
    <location>
        <begin position="792"/>
        <end position="827"/>
    </location>
</feature>
<dbReference type="EMBL" id="HBHK01000592">
    <property type="protein sequence ID" value="CAD9662612.1"/>
    <property type="molecule type" value="Transcribed_RNA"/>
</dbReference>
<feature type="compositionally biased region" description="Acidic residues" evidence="2">
    <location>
        <begin position="799"/>
        <end position="815"/>
    </location>
</feature>
<dbReference type="PRINTS" id="PR01270">
    <property type="entry name" value="HDASUPER"/>
</dbReference>
<dbReference type="GO" id="GO:0004407">
    <property type="term" value="F:histone deacetylase activity"/>
    <property type="evidence" value="ECO:0007669"/>
    <property type="project" value="TreeGrafter"/>
</dbReference>
<dbReference type="InterPro" id="IPR023801">
    <property type="entry name" value="His_deacetylse_dom"/>
</dbReference>
<dbReference type="PANTHER" id="PTHR10625:SF26">
    <property type="entry name" value="HISTONE DEACETYLASE DOMAIN-CONTAINING PROTEIN"/>
    <property type="match status" value="1"/>
</dbReference>
<feature type="compositionally biased region" description="Basic and acidic residues" evidence="2">
    <location>
        <begin position="25"/>
        <end position="36"/>
    </location>
</feature>
<dbReference type="InterPro" id="IPR036770">
    <property type="entry name" value="Ankyrin_rpt-contain_sf"/>
</dbReference>
<dbReference type="PROSITE" id="PS50088">
    <property type="entry name" value="ANK_REPEAT"/>
    <property type="match status" value="2"/>
</dbReference>
<dbReference type="PROSITE" id="PS50297">
    <property type="entry name" value="ANK_REP_REGION"/>
    <property type="match status" value="1"/>
</dbReference>
<dbReference type="InterPro" id="IPR023696">
    <property type="entry name" value="Ureohydrolase_dom_sf"/>
</dbReference>
<evidence type="ECO:0000259" key="3">
    <source>
        <dbReference type="Pfam" id="PF00850"/>
    </source>
</evidence>
<gene>
    <name evidence="4" type="ORF">QSP1433_LOCUS386</name>
</gene>
<dbReference type="SMART" id="SM00248">
    <property type="entry name" value="ANK"/>
    <property type="match status" value="4"/>
</dbReference>
<feature type="region of interest" description="Disordered" evidence="2">
    <location>
        <begin position="1"/>
        <end position="75"/>
    </location>
</feature>
<dbReference type="SUPFAM" id="SSF52768">
    <property type="entry name" value="Arginase/deacetylase"/>
    <property type="match status" value="1"/>
</dbReference>
<proteinExistence type="predicted"/>
<keyword evidence="1" id="KW-0040">ANK repeat</keyword>
<dbReference type="PANTHER" id="PTHR10625">
    <property type="entry name" value="HISTONE DEACETYLASE HDAC1-RELATED"/>
    <property type="match status" value="1"/>
</dbReference>
<dbReference type="GO" id="GO:0005737">
    <property type="term" value="C:cytoplasm"/>
    <property type="evidence" value="ECO:0007669"/>
    <property type="project" value="TreeGrafter"/>
</dbReference>
<dbReference type="AlphaFoldDB" id="A0A7S2R760"/>
<name>A0A7S2R760_9STRA</name>
<dbReference type="Gene3D" id="1.25.40.20">
    <property type="entry name" value="Ankyrin repeat-containing domain"/>
    <property type="match status" value="2"/>
</dbReference>
<dbReference type="CDD" id="cd11599">
    <property type="entry name" value="HDAC_classII_2"/>
    <property type="match status" value="1"/>
</dbReference>
<reference evidence="4" key="1">
    <citation type="submission" date="2021-01" db="EMBL/GenBank/DDBJ databases">
        <authorList>
            <person name="Corre E."/>
            <person name="Pelletier E."/>
            <person name="Niang G."/>
            <person name="Scheremetjew M."/>
            <person name="Finn R."/>
            <person name="Kale V."/>
            <person name="Holt S."/>
            <person name="Cochrane G."/>
            <person name="Meng A."/>
            <person name="Brown T."/>
            <person name="Cohen L."/>
        </authorList>
    </citation>
    <scope>NUCLEOTIDE SEQUENCE</scope>
    <source>
        <strain evidence="4">NY070348D</strain>
    </source>
</reference>
<feature type="repeat" description="ANK" evidence="1">
    <location>
        <begin position="292"/>
        <end position="324"/>
    </location>
</feature>
<dbReference type="InterPro" id="IPR002110">
    <property type="entry name" value="Ankyrin_rpt"/>
</dbReference>
<dbReference type="InterPro" id="IPR000286">
    <property type="entry name" value="HDACs"/>
</dbReference>
<sequence>MDAGNGSPGAVKEVKEEEGNGTGDGGEKNDDAHGLEEQWSSSSSSDSEHEGQRIRVMSVDDEGGSDAESGGPFALHNAAEQGDCAKIDELVKKHKELPGYLERRQRVSENPENADRKEAVLALFEEEHLQRLLERKDAEGCTALHVSVLSGKLEAFKTLVKLGASLQRKCNEIPIGHVILGVGSVPKHKVFALEAFKVVAKTLHDAGELDVKDDLNRTLGHLVAEFDLPDVMDYLVDECGLRKNESTWNQSDLEGRNALHVSCKLQNEPVLKRILKLDGSVLDLVMKKKDFTGMTPLHVAAVFNFAQGVKALLAVNSELATVKDGREMTAKDWAVKLGNKDALGVLEGTGTVAGVSEKKKKTLVLCHDVCLKHYTCNPRWTDRRCMQDIPSENVNRLKVLLDQDLGILRTSRLEGKLDWAKATRANIADILRVHDYPYVQKLEKFCGELSENEIGELDGDTSVSQLSFEAAMYSAGSVLDAIDSVCKGTHRNAFCAVRPPGHHAGPRGVVTSKLDPHGSYGFCLLSNAAVGAAYARHVHRQDIKKVAIIDFDVHHGNGTEACVKNLLPTSMRSSFEAPFCDIQLVRPSYKPWLNENDWENVFFSSVHGYGKRVPGLDPDPRAPPQIGMFYPSDGPNFGFGDHEKSEKGEPEIVDIGQNSKSRNEWRASWRKNVLPALDAFKPDLVIISAGFDAHKRDDINMGYISALEHDYYWLTEKLVSIANKHGHGRVVSILEGGYKIQGRIVSPFARSVCAHVAALAESNDNDHFDPEANAWDQRFEDELIQRAKEARQKALAAEQEAEANNDDAGVLDDTGEPSRKRSRRAAKQNIDFVALNAKLNEELKNKQRP</sequence>